<feature type="transmembrane region" description="Helical" evidence="6">
    <location>
        <begin position="138"/>
        <end position="162"/>
    </location>
</feature>
<evidence type="ECO:0000313" key="7">
    <source>
        <dbReference type="EMBL" id="ELZ86146.1"/>
    </source>
</evidence>
<feature type="transmembrane region" description="Helical" evidence="6">
    <location>
        <begin position="430"/>
        <end position="453"/>
    </location>
</feature>
<keyword evidence="5 6" id="KW-0472">Membrane</keyword>
<feature type="transmembrane region" description="Helical" evidence="6">
    <location>
        <begin position="218"/>
        <end position="235"/>
    </location>
</feature>
<dbReference type="Proteomes" id="UP000011612">
    <property type="component" value="Unassembled WGS sequence"/>
</dbReference>
<feature type="transmembrane region" description="Helical" evidence="6">
    <location>
        <begin position="78"/>
        <end position="98"/>
    </location>
</feature>
<feature type="transmembrane region" description="Helical" evidence="6">
    <location>
        <begin position="349"/>
        <end position="370"/>
    </location>
</feature>
<keyword evidence="3 6" id="KW-0812">Transmembrane</keyword>
<dbReference type="PATRIC" id="fig|1230453.4.peg.1976"/>
<dbReference type="AlphaFoldDB" id="M0HNS1"/>
<comment type="caution">
    <text evidence="7">The sequence shown here is derived from an EMBL/GenBank/DDBJ whole genome shotgun (WGS) entry which is preliminary data.</text>
</comment>
<feature type="transmembrane region" description="Helical" evidence="6">
    <location>
        <begin position="312"/>
        <end position="329"/>
    </location>
</feature>
<feature type="transmembrane region" description="Helical" evidence="6">
    <location>
        <begin position="168"/>
        <end position="186"/>
    </location>
</feature>
<evidence type="ECO:0000256" key="5">
    <source>
        <dbReference type="ARBA" id="ARBA00023136"/>
    </source>
</evidence>
<dbReference type="PANTHER" id="PTHR30250">
    <property type="entry name" value="PST FAMILY PREDICTED COLANIC ACID TRANSPORTER"/>
    <property type="match status" value="1"/>
</dbReference>
<comment type="subcellular location">
    <subcellularLocation>
        <location evidence="1">Cell membrane</location>
        <topology evidence="1">Multi-pass membrane protein</topology>
    </subcellularLocation>
</comment>
<evidence type="ECO:0000256" key="2">
    <source>
        <dbReference type="ARBA" id="ARBA00022475"/>
    </source>
</evidence>
<evidence type="ECO:0000256" key="1">
    <source>
        <dbReference type="ARBA" id="ARBA00004651"/>
    </source>
</evidence>
<dbReference type="STRING" id="1230453.C453_10023"/>
<protein>
    <submittedName>
        <fullName evidence="7">Polysaccharide biosynthesis protein</fullName>
    </submittedName>
</protein>
<dbReference type="PANTHER" id="PTHR30250:SF28">
    <property type="entry name" value="POLYSACCHARIDE BIOSYNTHESIS PROTEIN"/>
    <property type="match status" value="1"/>
</dbReference>
<name>M0HNS1_HALEO</name>
<keyword evidence="8" id="KW-1185">Reference proteome</keyword>
<feature type="transmembrane region" description="Helical" evidence="6">
    <location>
        <begin position="7"/>
        <end position="28"/>
    </location>
</feature>
<evidence type="ECO:0000256" key="6">
    <source>
        <dbReference type="SAM" id="Phobius"/>
    </source>
</evidence>
<accession>M0HNS1</accession>
<dbReference type="OrthoDB" id="112053at2157"/>
<organism evidence="7 8">
    <name type="scientific">Haloferax elongans ATCC BAA-1513</name>
    <dbReference type="NCBI Taxonomy" id="1230453"/>
    <lineage>
        <taxon>Archaea</taxon>
        <taxon>Methanobacteriati</taxon>
        <taxon>Methanobacteriota</taxon>
        <taxon>Stenosarchaea group</taxon>
        <taxon>Halobacteria</taxon>
        <taxon>Halobacteriales</taxon>
        <taxon>Haloferacaceae</taxon>
        <taxon>Haloferax</taxon>
    </lineage>
</organism>
<dbReference type="GO" id="GO:0005886">
    <property type="term" value="C:plasma membrane"/>
    <property type="evidence" value="ECO:0007669"/>
    <property type="project" value="UniProtKB-SubCell"/>
</dbReference>
<proteinExistence type="predicted"/>
<evidence type="ECO:0000313" key="8">
    <source>
        <dbReference type="Proteomes" id="UP000011612"/>
    </source>
</evidence>
<keyword evidence="2" id="KW-1003">Cell membrane</keyword>
<dbReference type="RefSeq" id="WP_008324260.1">
    <property type="nucleotide sequence ID" value="NZ_AOLK01000015.1"/>
</dbReference>
<feature type="transmembrane region" description="Helical" evidence="6">
    <location>
        <begin position="104"/>
        <end position="126"/>
    </location>
</feature>
<reference evidence="7 8" key="1">
    <citation type="journal article" date="2014" name="PLoS Genet.">
        <title>Phylogenetically driven sequencing of extremely halophilic archaea reveals strategies for static and dynamic osmo-response.</title>
        <authorList>
            <person name="Becker E.A."/>
            <person name="Seitzer P.M."/>
            <person name="Tritt A."/>
            <person name="Larsen D."/>
            <person name="Krusor M."/>
            <person name="Yao A.I."/>
            <person name="Wu D."/>
            <person name="Madern D."/>
            <person name="Eisen J.A."/>
            <person name="Darling A.E."/>
            <person name="Facciotti M.T."/>
        </authorList>
    </citation>
    <scope>NUCLEOTIDE SEQUENCE [LARGE SCALE GENOMIC DNA]</scope>
    <source>
        <strain evidence="7 8">ATCC BAA-1513</strain>
    </source>
</reference>
<gene>
    <name evidence="7" type="ORF">C453_10023</name>
</gene>
<dbReference type="Pfam" id="PF13440">
    <property type="entry name" value="Polysacc_synt_3"/>
    <property type="match status" value="1"/>
</dbReference>
<evidence type="ECO:0000256" key="3">
    <source>
        <dbReference type="ARBA" id="ARBA00022692"/>
    </source>
</evidence>
<dbReference type="InterPro" id="IPR050833">
    <property type="entry name" value="Poly_Biosynth_Transport"/>
</dbReference>
<feature type="transmembrane region" description="Helical" evidence="6">
    <location>
        <begin position="282"/>
        <end position="300"/>
    </location>
</feature>
<evidence type="ECO:0000256" key="4">
    <source>
        <dbReference type="ARBA" id="ARBA00022989"/>
    </source>
</evidence>
<sequence>MKRGQTSIVHFAGQIILSVSGFAVNLYVARTLGSEVLGRYALVVSVIAWLTISSDLGLHQSVKKRLSELDSRAGVLNASAIAQFGLIFIIGSVVYIFRGQVDRYIGAPVGEFVVAMFIVNVLFRFVQSVLVGQHKVHISGLIPAVWWGGRAIFQIALVILGYSLLGLLWGYLISGIIAVAVAVYFVSYQPTLPSRADFAALTSFAKYSWVGPLKSRSWLSMDTIILGFFITKGLIGVYEIAWNIASLFAIFGNSISVTHFPEISSLADENETEKVRDAISNSLAYAGLFLIPGLLGSALVGEQILSIYGDEFTVGVEILLLLVSARLVYSYEQQLSNALDAMDHPESTFRINSVFIGLNLLLNIVLVYLYGWYGAAVATATSATVSLLFAYTEINRYLTINIPFREIGKQVVAATLMGGVVALGKETLGTSLPVVLVLVAVGSGIYFGLLFGISRQFRKTVRDNLPAFLTS</sequence>
<feature type="transmembrane region" description="Helical" evidence="6">
    <location>
        <begin position="40"/>
        <end position="58"/>
    </location>
</feature>
<dbReference type="EMBL" id="AOLK01000015">
    <property type="protein sequence ID" value="ELZ86146.1"/>
    <property type="molecule type" value="Genomic_DNA"/>
</dbReference>
<keyword evidence="4 6" id="KW-1133">Transmembrane helix</keyword>